<dbReference type="AlphaFoldDB" id="A0A392U152"/>
<name>A0A392U152_9FABA</name>
<dbReference type="Proteomes" id="UP000265520">
    <property type="component" value="Unassembled WGS sequence"/>
</dbReference>
<feature type="non-terminal residue" evidence="1">
    <location>
        <position position="1"/>
    </location>
</feature>
<protein>
    <submittedName>
        <fullName evidence="1">Heat-shock protein</fullName>
    </submittedName>
</protein>
<dbReference type="Gene3D" id="1.20.1270.10">
    <property type="match status" value="1"/>
</dbReference>
<evidence type="ECO:0000313" key="1">
    <source>
        <dbReference type="EMBL" id="MCI67151.1"/>
    </source>
</evidence>
<dbReference type="SUPFAM" id="SSF100934">
    <property type="entry name" value="Heat shock protein 70kD (HSP70), C-terminal subdomain"/>
    <property type="match status" value="1"/>
</dbReference>
<sequence length="77" mass="8763">LYNMRKVMKDDSVASMLTPIDKMKINSAMIKGKNLIEGKQNHDAFVFVDFLKELESTVESTLKKVNKSYSDEDSDSD</sequence>
<reference evidence="1 2" key="1">
    <citation type="journal article" date="2018" name="Front. Plant Sci.">
        <title>Red Clover (Trifolium pratense) and Zigzag Clover (T. medium) - A Picture of Genomic Similarities and Differences.</title>
        <authorList>
            <person name="Dluhosova J."/>
            <person name="Istvanek J."/>
            <person name="Nedelnik J."/>
            <person name="Repkova J."/>
        </authorList>
    </citation>
    <scope>NUCLEOTIDE SEQUENCE [LARGE SCALE GENOMIC DNA]</scope>
    <source>
        <strain evidence="2">cv. 10/8</strain>
        <tissue evidence="1">Leaf</tissue>
    </source>
</reference>
<accession>A0A392U152</accession>
<dbReference type="InterPro" id="IPR029048">
    <property type="entry name" value="HSP70_C_sf"/>
</dbReference>
<comment type="caution">
    <text evidence="1">The sequence shown here is derived from an EMBL/GenBank/DDBJ whole genome shotgun (WGS) entry which is preliminary data.</text>
</comment>
<proteinExistence type="predicted"/>
<organism evidence="1 2">
    <name type="scientific">Trifolium medium</name>
    <dbReference type="NCBI Taxonomy" id="97028"/>
    <lineage>
        <taxon>Eukaryota</taxon>
        <taxon>Viridiplantae</taxon>
        <taxon>Streptophyta</taxon>
        <taxon>Embryophyta</taxon>
        <taxon>Tracheophyta</taxon>
        <taxon>Spermatophyta</taxon>
        <taxon>Magnoliopsida</taxon>
        <taxon>eudicotyledons</taxon>
        <taxon>Gunneridae</taxon>
        <taxon>Pentapetalae</taxon>
        <taxon>rosids</taxon>
        <taxon>fabids</taxon>
        <taxon>Fabales</taxon>
        <taxon>Fabaceae</taxon>
        <taxon>Papilionoideae</taxon>
        <taxon>50 kb inversion clade</taxon>
        <taxon>NPAAA clade</taxon>
        <taxon>Hologalegina</taxon>
        <taxon>IRL clade</taxon>
        <taxon>Trifolieae</taxon>
        <taxon>Trifolium</taxon>
    </lineage>
</organism>
<dbReference type="EMBL" id="LXQA010710230">
    <property type="protein sequence ID" value="MCI67151.1"/>
    <property type="molecule type" value="Genomic_DNA"/>
</dbReference>
<keyword evidence="2" id="KW-1185">Reference proteome</keyword>
<evidence type="ECO:0000313" key="2">
    <source>
        <dbReference type="Proteomes" id="UP000265520"/>
    </source>
</evidence>